<evidence type="ECO:0000256" key="7">
    <source>
        <dbReference type="SAM" id="Phobius"/>
    </source>
</evidence>
<evidence type="ECO:0000313" key="10">
    <source>
        <dbReference type="Proteomes" id="UP000093592"/>
    </source>
</evidence>
<dbReference type="InterPro" id="IPR004638">
    <property type="entry name" value="EmrB-like"/>
</dbReference>
<feature type="transmembrane region" description="Helical" evidence="7">
    <location>
        <begin position="242"/>
        <end position="265"/>
    </location>
</feature>
<comment type="subcellular location">
    <subcellularLocation>
        <location evidence="1">Cell membrane</location>
        <topology evidence="1">Multi-pass membrane protein</topology>
    </subcellularLocation>
</comment>
<protein>
    <submittedName>
        <fullName evidence="9">Tetracenomycin C resistance and export protein</fullName>
    </submittedName>
</protein>
<dbReference type="EMBL" id="LZKJ01000078">
    <property type="protein sequence ID" value="OBI48304.1"/>
    <property type="molecule type" value="Genomic_DNA"/>
</dbReference>
<feature type="transmembrane region" description="Helical" evidence="7">
    <location>
        <begin position="349"/>
        <end position="370"/>
    </location>
</feature>
<dbReference type="PANTHER" id="PTHR42718:SF42">
    <property type="entry name" value="EXPORT PROTEIN"/>
    <property type="match status" value="1"/>
</dbReference>
<dbReference type="GO" id="GO:0022857">
    <property type="term" value="F:transmembrane transporter activity"/>
    <property type="evidence" value="ECO:0007669"/>
    <property type="project" value="InterPro"/>
</dbReference>
<dbReference type="OrthoDB" id="9781469at2"/>
<sequence length="523" mass="53171">MAVTLTAPELTRGARHRAPGHRGIRGNPWWTLIAVSIGVIMVGLDASVVAIANPRIATDLRASLSDLQWITDAYMLALASLLIFGGKLGDRFGRRQVFFIGVVGFAATSVGIGLVGSVAGVIALRTLQGVFGALLMPSTLAIVRATFPPEKLNTAVGIWGAASGVSIAAGPIVGGLLVEHVSWESVFYINAPIAAAALLIGGRAIVESRSGGEHRLDVPGITTLSGGLFLIVFGLIKAQNWGWLAGSTLLVLLAGLAAVAVFVLIEFRTAEPLLPMRLFANRSLSIGTAVVVIDFFALFGAVFFLSLYLQNVQGFSPVETGVRTLPLSVALMVTAPLSGWLTEKFGPRPAMVVGLAAVAAGLFSLTFLRADSGYSALWPAFVLLGAGIGLVLTASSDAIIGNASVDDAGVAGGLQSTAVQLGGVLGTTILGSVLSSRVGAVLVDQLTGAGTPAPVAAKLTAAKELVAQGVSPTAPGIPAPLAHAVAQGSHGAFMVGLHASMIVAAVAAGIGALVALLVRRGEN</sequence>
<dbReference type="PRINTS" id="PR01035">
    <property type="entry name" value="TCRTETA"/>
</dbReference>
<dbReference type="InterPro" id="IPR001958">
    <property type="entry name" value="Tet-R_TetA/multi-R_MdtG-like"/>
</dbReference>
<feature type="transmembrane region" description="Helical" evidence="7">
    <location>
        <begin position="495"/>
        <end position="518"/>
    </location>
</feature>
<gene>
    <name evidence="9" type="ORF">A5707_18055</name>
</gene>
<feature type="transmembrane region" description="Helical" evidence="7">
    <location>
        <begin position="29"/>
        <end position="52"/>
    </location>
</feature>
<feature type="transmembrane region" description="Helical" evidence="7">
    <location>
        <begin position="376"/>
        <end position="394"/>
    </location>
</feature>
<dbReference type="Gene3D" id="1.20.1720.10">
    <property type="entry name" value="Multidrug resistance protein D"/>
    <property type="match status" value="1"/>
</dbReference>
<name>A0A1A2ZCC3_9MYCO</name>
<dbReference type="SUPFAM" id="SSF103473">
    <property type="entry name" value="MFS general substrate transporter"/>
    <property type="match status" value="1"/>
</dbReference>
<evidence type="ECO:0000256" key="1">
    <source>
        <dbReference type="ARBA" id="ARBA00004651"/>
    </source>
</evidence>
<evidence type="ECO:0000256" key="6">
    <source>
        <dbReference type="ARBA" id="ARBA00023136"/>
    </source>
</evidence>
<dbReference type="Gene3D" id="1.20.1250.20">
    <property type="entry name" value="MFS general substrate transporter like domains"/>
    <property type="match status" value="1"/>
</dbReference>
<feature type="transmembrane region" description="Helical" evidence="7">
    <location>
        <begin position="321"/>
        <end position="342"/>
    </location>
</feature>
<dbReference type="Proteomes" id="UP000093592">
    <property type="component" value="Unassembled WGS sequence"/>
</dbReference>
<accession>A0A1A2ZCC3</accession>
<keyword evidence="2" id="KW-0813">Transport</keyword>
<evidence type="ECO:0000256" key="4">
    <source>
        <dbReference type="ARBA" id="ARBA00022692"/>
    </source>
</evidence>
<evidence type="ECO:0000256" key="5">
    <source>
        <dbReference type="ARBA" id="ARBA00022989"/>
    </source>
</evidence>
<evidence type="ECO:0000313" key="9">
    <source>
        <dbReference type="EMBL" id="OBI48304.1"/>
    </source>
</evidence>
<dbReference type="CDD" id="cd17321">
    <property type="entry name" value="MFS_MMR_MDR_like"/>
    <property type="match status" value="1"/>
</dbReference>
<feature type="domain" description="Major facilitator superfamily (MFS) profile" evidence="8">
    <location>
        <begin position="31"/>
        <end position="523"/>
    </location>
</feature>
<dbReference type="GO" id="GO:0005886">
    <property type="term" value="C:plasma membrane"/>
    <property type="evidence" value="ECO:0007669"/>
    <property type="project" value="UniProtKB-SubCell"/>
</dbReference>
<dbReference type="RefSeq" id="WP_065013951.1">
    <property type="nucleotide sequence ID" value="NZ_LZKJ01000078.1"/>
</dbReference>
<dbReference type="AlphaFoldDB" id="A0A1A2ZCC3"/>
<feature type="transmembrane region" description="Helical" evidence="7">
    <location>
        <begin position="218"/>
        <end position="236"/>
    </location>
</feature>
<feature type="transmembrane region" description="Helical" evidence="7">
    <location>
        <begin position="67"/>
        <end position="85"/>
    </location>
</feature>
<dbReference type="InterPro" id="IPR036259">
    <property type="entry name" value="MFS_trans_sf"/>
</dbReference>
<keyword evidence="5 7" id="KW-1133">Transmembrane helix</keyword>
<keyword evidence="4 7" id="KW-0812">Transmembrane</keyword>
<evidence type="ECO:0000256" key="3">
    <source>
        <dbReference type="ARBA" id="ARBA00022475"/>
    </source>
</evidence>
<keyword evidence="3" id="KW-1003">Cell membrane</keyword>
<proteinExistence type="predicted"/>
<feature type="transmembrane region" description="Helical" evidence="7">
    <location>
        <begin position="186"/>
        <end position="206"/>
    </location>
</feature>
<dbReference type="PROSITE" id="PS50850">
    <property type="entry name" value="MFS"/>
    <property type="match status" value="1"/>
</dbReference>
<reference evidence="10" key="1">
    <citation type="submission" date="2016-06" db="EMBL/GenBank/DDBJ databases">
        <authorList>
            <person name="Sutton G."/>
            <person name="Brinkac L."/>
            <person name="Sanka R."/>
            <person name="Adams M."/>
            <person name="Lau E."/>
            <person name="Sam S."/>
            <person name="Sreng N."/>
            <person name="Him V."/>
            <person name="Kerleguer A."/>
            <person name="Cheng S."/>
        </authorList>
    </citation>
    <scope>NUCLEOTIDE SEQUENCE [LARGE SCALE GENOMIC DNA]</scope>
    <source>
        <strain evidence="10">E861</strain>
    </source>
</reference>
<organism evidence="9 10">
    <name type="scientific">Mycobacterium kyorinense</name>
    <dbReference type="NCBI Taxonomy" id="487514"/>
    <lineage>
        <taxon>Bacteria</taxon>
        <taxon>Bacillati</taxon>
        <taxon>Actinomycetota</taxon>
        <taxon>Actinomycetes</taxon>
        <taxon>Mycobacteriales</taxon>
        <taxon>Mycobacteriaceae</taxon>
        <taxon>Mycobacterium</taxon>
    </lineage>
</organism>
<evidence type="ECO:0000259" key="8">
    <source>
        <dbReference type="PROSITE" id="PS50850"/>
    </source>
</evidence>
<dbReference type="InterPro" id="IPR011701">
    <property type="entry name" value="MFS"/>
</dbReference>
<dbReference type="InterPro" id="IPR020846">
    <property type="entry name" value="MFS_dom"/>
</dbReference>
<feature type="transmembrane region" description="Helical" evidence="7">
    <location>
        <begin position="286"/>
        <end position="309"/>
    </location>
</feature>
<dbReference type="Pfam" id="PF07690">
    <property type="entry name" value="MFS_1"/>
    <property type="match status" value="1"/>
</dbReference>
<evidence type="ECO:0000256" key="2">
    <source>
        <dbReference type="ARBA" id="ARBA00022448"/>
    </source>
</evidence>
<feature type="transmembrane region" description="Helical" evidence="7">
    <location>
        <begin position="97"/>
        <end position="124"/>
    </location>
</feature>
<feature type="transmembrane region" description="Helical" evidence="7">
    <location>
        <begin position="154"/>
        <end position="174"/>
    </location>
</feature>
<dbReference type="PANTHER" id="PTHR42718">
    <property type="entry name" value="MAJOR FACILITATOR SUPERFAMILY MULTIDRUG TRANSPORTER MFSC"/>
    <property type="match status" value="1"/>
</dbReference>
<dbReference type="NCBIfam" id="TIGR00711">
    <property type="entry name" value="efflux_EmrB"/>
    <property type="match status" value="1"/>
</dbReference>
<keyword evidence="6 7" id="KW-0472">Membrane</keyword>
<comment type="caution">
    <text evidence="9">The sequence shown here is derived from an EMBL/GenBank/DDBJ whole genome shotgun (WGS) entry which is preliminary data.</text>
</comment>
<feature type="transmembrane region" description="Helical" evidence="7">
    <location>
        <begin position="130"/>
        <end position="147"/>
    </location>
</feature>